<protein>
    <submittedName>
        <fullName evidence="2">Bgt-51482</fullName>
    </submittedName>
</protein>
<organism evidence="2 3">
    <name type="scientific">Blumeria graminis f. sp. tritici</name>
    <dbReference type="NCBI Taxonomy" id="62690"/>
    <lineage>
        <taxon>Eukaryota</taxon>
        <taxon>Fungi</taxon>
        <taxon>Dikarya</taxon>
        <taxon>Ascomycota</taxon>
        <taxon>Pezizomycotina</taxon>
        <taxon>Leotiomycetes</taxon>
        <taxon>Erysiphales</taxon>
        <taxon>Erysiphaceae</taxon>
        <taxon>Blumeria</taxon>
    </lineage>
</organism>
<evidence type="ECO:0000259" key="1">
    <source>
        <dbReference type="Pfam" id="PF17667"/>
    </source>
</evidence>
<dbReference type="Proteomes" id="UP000324639">
    <property type="component" value="Chromosome Bgt_-06"/>
</dbReference>
<reference evidence="2 3" key="1">
    <citation type="submission" date="2018-08" db="EMBL/GenBank/DDBJ databases">
        <authorList>
            <person name="Muller C M."/>
        </authorList>
    </citation>
    <scope>NUCLEOTIDE SEQUENCE [LARGE SCALE GENOMIC DNA]</scope>
</reference>
<dbReference type="AlphaFoldDB" id="A0A9X9MHV1"/>
<dbReference type="Pfam" id="PF17667">
    <property type="entry name" value="Pkinase_fungal"/>
    <property type="match status" value="1"/>
</dbReference>
<accession>A0A9X9MHV1</accession>
<gene>
    <name evidence="2" type="ORF">BGT96224V316_LOCUS4523</name>
</gene>
<keyword evidence="3" id="KW-1185">Reference proteome</keyword>
<evidence type="ECO:0000313" key="2">
    <source>
        <dbReference type="EMBL" id="VDB88337.1"/>
    </source>
</evidence>
<dbReference type="InterPro" id="IPR040976">
    <property type="entry name" value="Pkinase_fungal"/>
</dbReference>
<dbReference type="EMBL" id="LR026989">
    <property type="protein sequence ID" value="VDB88337.1"/>
    <property type="molecule type" value="Genomic_DNA"/>
</dbReference>
<feature type="domain" description="Fungal-type protein kinase" evidence="1">
    <location>
        <begin position="162"/>
        <end position="244"/>
    </location>
</feature>
<sequence>MIIEWSIVTKFKSATEATNNEKIKVTLTEALKSETSGKLFRDFDKFWNVYFGKNRLCSSVTRRIWESFINNDQFRPEKISLCDMDEKGLRSWLQAFRELFLNILMKAEDFTEIHQPAVKSGYHEPIVQRKLSQTTKVSQLNSGLSDQGKPFLIESSEIPDCEIHKWKDVRVIGLITSSEDQIAVKVNKMASYARKIFYSQLLCQFLHGICLQKNNIEFWIADWAGAYSFVKKDVIESQEKLVRGLSFVTKQVVI</sequence>
<evidence type="ECO:0000313" key="3">
    <source>
        <dbReference type="Proteomes" id="UP000324639"/>
    </source>
</evidence>
<proteinExistence type="predicted"/>
<name>A0A9X9MHV1_BLUGR</name>